<reference evidence="5" key="1">
    <citation type="journal article" date="2019" name="Int. J. Syst. Evol. Microbiol.">
        <title>The Global Catalogue of Microorganisms (GCM) 10K type strain sequencing project: providing services to taxonomists for standard genome sequencing and annotation.</title>
        <authorList>
            <consortium name="The Broad Institute Genomics Platform"/>
            <consortium name="The Broad Institute Genome Sequencing Center for Infectious Disease"/>
            <person name="Wu L."/>
            <person name="Ma J."/>
        </authorList>
    </citation>
    <scope>NUCLEOTIDE SEQUENCE [LARGE SCALE GENOMIC DNA]</scope>
    <source>
        <strain evidence="5">JCM 30846</strain>
    </source>
</reference>
<name>A0ABP7ESG6_9ACTN</name>
<evidence type="ECO:0000259" key="3">
    <source>
        <dbReference type="PROSITE" id="PS50110"/>
    </source>
</evidence>
<gene>
    <name evidence="4" type="ORF">GCM10023082_20240</name>
</gene>
<dbReference type="Pfam" id="PF00072">
    <property type="entry name" value="Response_reg"/>
    <property type="match status" value="1"/>
</dbReference>
<evidence type="ECO:0000313" key="4">
    <source>
        <dbReference type="EMBL" id="GAA3722377.1"/>
    </source>
</evidence>
<accession>A0ABP7ESG6</accession>
<dbReference type="Gene3D" id="3.40.50.2300">
    <property type="match status" value="1"/>
</dbReference>
<proteinExistence type="predicted"/>
<dbReference type="PANTHER" id="PTHR43156">
    <property type="entry name" value="STAGE II SPORULATION PROTEIN E-RELATED"/>
    <property type="match status" value="1"/>
</dbReference>
<dbReference type="PANTHER" id="PTHR43156:SF2">
    <property type="entry name" value="STAGE II SPORULATION PROTEIN E"/>
    <property type="match status" value="1"/>
</dbReference>
<keyword evidence="5" id="KW-1185">Reference proteome</keyword>
<evidence type="ECO:0000256" key="2">
    <source>
        <dbReference type="PROSITE-ProRule" id="PRU00169"/>
    </source>
</evidence>
<dbReference type="InterPro" id="IPR036457">
    <property type="entry name" value="PPM-type-like_dom_sf"/>
</dbReference>
<comment type="caution">
    <text evidence="4">The sequence shown here is derived from an EMBL/GenBank/DDBJ whole genome shotgun (WGS) entry which is preliminary data.</text>
</comment>
<dbReference type="InterPro" id="IPR011006">
    <property type="entry name" value="CheY-like_superfamily"/>
</dbReference>
<evidence type="ECO:0000256" key="1">
    <source>
        <dbReference type="ARBA" id="ARBA00022801"/>
    </source>
</evidence>
<dbReference type="SMART" id="SM00331">
    <property type="entry name" value="PP2C_SIG"/>
    <property type="match status" value="1"/>
</dbReference>
<dbReference type="PROSITE" id="PS50110">
    <property type="entry name" value="RESPONSE_REGULATORY"/>
    <property type="match status" value="1"/>
</dbReference>
<dbReference type="SUPFAM" id="SSF52172">
    <property type="entry name" value="CheY-like"/>
    <property type="match status" value="1"/>
</dbReference>
<feature type="domain" description="Response regulatory" evidence="3">
    <location>
        <begin position="13"/>
        <end position="132"/>
    </location>
</feature>
<sequence length="536" mass="56710">MTLQRIQDERPALVLVVDDNPTNRYVLGTTLRRAGHRVVEAADGAEGLAVLAASDPRPEAALVDVRLPDMTGYEVCERIKADPGTAYLPVIHISASAISASDRTQGLNRGADAYLTEPIAPDELLATLTAALRYTRARHRAEALAARLARLNETTLSLYRATTAVGLARAAAEGASRLLDTAADAFLTASDGSVTHLATTAAGAPARELPTVPEAPGAWQWHSLTDRVGAAVDTVPRAGWPLPAAVREDDGDLAVALARTKQGRPPAAVAVPASAVSTPHDRDLLTQLTHTTALALEALRAYDEERTLALTLQRSFLPESLPPTGRARLAVRYAPASQYAEIGGDFYEAVRTPTGLVLAVGDVAGHSLEAAMVMGQVRHALRAYALDGHAPHEIHRRLERILATHDPLTSVTLCTVQVPNDSDVLRIANAGHIPPLLRAPDGTVREITGHGPLLGLALPNPEPVEVEAAPGTDLVLVTDGLIERRDRSLDESLARLSDAVATAPGDPEGLCDHLLSTFPPDGRDDVAILAANLRAR</sequence>
<evidence type="ECO:0000313" key="5">
    <source>
        <dbReference type="Proteomes" id="UP001499884"/>
    </source>
</evidence>
<dbReference type="Proteomes" id="UP001499884">
    <property type="component" value="Unassembled WGS sequence"/>
</dbReference>
<protein>
    <recommendedName>
        <fullName evidence="3">Response regulatory domain-containing protein</fullName>
    </recommendedName>
</protein>
<dbReference type="InterPro" id="IPR001789">
    <property type="entry name" value="Sig_transdc_resp-reg_receiver"/>
</dbReference>
<keyword evidence="1" id="KW-0378">Hydrolase</keyword>
<dbReference type="RefSeq" id="WP_345644157.1">
    <property type="nucleotide sequence ID" value="NZ_BAABEP010000009.1"/>
</dbReference>
<feature type="modified residue" description="4-aspartylphosphate" evidence="2">
    <location>
        <position position="64"/>
    </location>
</feature>
<dbReference type="Pfam" id="PF07228">
    <property type="entry name" value="SpoIIE"/>
    <property type="match status" value="1"/>
</dbReference>
<keyword evidence="2" id="KW-0597">Phosphoprotein</keyword>
<dbReference type="SMART" id="SM00448">
    <property type="entry name" value="REC"/>
    <property type="match status" value="1"/>
</dbReference>
<organism evidence="4 5">
    <name type="scientific">Streptomyces tremellae</name>
    <dbReference type="NCBI Taxonomy" id="1124239"/>
    <lineage>
        <taxon>Bacteria</taxon>
        <taxon>Bacillati</taxon>
        <taxon>Actinomycetota</taxon>
        <taxon>Actinomycetes</taxon>
        <taxon>Kitasatosporales</taxon>
        <taxon>Streptomycetaceae</taxon>
        <taxon>Streptomyces</taxon>
    </lineage>
</organism>
<dbReference type="SUPFAM" id="SSF81606">
    <property type="entry name" value="PP2C-like"/>
    <property type="match status" value="1"/>
</dbReference>
<dbReference type="Gene3D" id="3.60.40.10">
    <property type="entry name" value="PPM-type phosphatase domain"/>
    <property type="match status" value="1"/>
</dbReference>
<dbReference type="InterPro" id="IPR001932">
    <property type="entry name" value="PPM-type_phosphatase-like_dom"/>
</dbReference>
<dbReference type="InterPro" id="IPR052016">
    <property type="entry name" value="Bact_Sigma-Reg"/>
</dbReference>
<dbReference type="EMBL" id="BAABEP010000009">
    <property type="protein sequence ID" value="GAA3722377.1"/>
    <property type="molecule type" value="Genomic_DNA"/>
</dbReference>